<evidence type="ECO:0000256" key="3">
    <source>
        <dbReference type="ARBA" id="ARBA00012929"/>
    </source>
</evidence>
<dbReference type="Gene3D" id="3.90.25.10">
    <property type="entry name" value="UDP-galactose 4-epimerase, domain 1"/>
    <property type="match status" value="1"/>
</dbReference>
<dbReference type="EC" id="1.1.1.133" evidence="3 6"/>
<evidence type="ECO:0000313" key="8">
    <source>
        <dbReference type="EMBL" id="KAA9038768.1"/>
    </source>
</evidence>
<dbReference type="CDD" id="cd05254">
    <property type="entry name" value="dTDP_HR_like_SDR_e"/>
    <property type="match status" value="1"/>
</dbReference>
<dbReference type="InterPro" id="IPR017853">
    <property type="entry name" value="GH"/>
</dbReference>
<dbReference type="GO" id="GO:0004553">
    <property type="term" value="F:hydrolase activity, hydrolyzing O-glycosyl compounds"/>
    <property type="evidence" value="ECO:0007669"/>
    <property type="project" value="InterPro"/>
</dbReference>
<keyword evidence="6" id="KW-0560">Oxidoreductase</keyword>
<evidence type="ECO:0000256" key="2">
    <source>
        <dbReference type="ARBA" id="ARBA00010944"/>
    </source>
</evidence>
<dbReference type="InterPro" id="IPR036291">
    <property type="entry name" value="NAD(P)-bd_dom_sf"/>
</dbReference>
<dbReference type="SUPFAM" id="SSF51735">
    <property type="entry name" value="NAD(P)-binding Rossmann-fold domains"/>
    <property type="match status" value="1"/>
</dbReference>
<dbReference type="InterPro" id="IPR029903">
    <property type="entry name" value="RmlD-like-bd"/>
</dbReference>
<evidence type="ECO:0000259" key="7">
    <source>
        <dbReference type="Pfam" id="PF04321"/>
    </source>
</evidence>
<proteinExistence type="inferred from homology"/>
<protein>
    <recommendedName>
        <fullName evidence="4 6">dTDP-4-dehydrorhamnose reductase</fullName>
        <ecNumber evidence="3 6">1.1.1.133</ecNumber>
    </recommendedName>
</protein>
<dbReference type="EMBL" id="VYQF01000003">
    <property type="protein sequence ID" value="KAA9038768.1"/>
    <property type="molecule type" value="Genomic_DNA"/>
</dbReference>
<dbReference type="Gene3D" id="3.20.20.80">
    <property type="entry name" value="Glycosidases"/>
    <property type="match status" value="1"/>
</dbReference>
<name>A0A5J5IFG1_9BACT</name>
<comment type="catalytic activity">
    <reaction evidence="5">
        <text>dTDP-beta-L-rhamnose + NADP(+) = dTDP-4-dehydro-beta-L-rhamnose + NADPH + H(+)</text>
        <dbReference type="Rhea" id="RHEA:21796"/>
        <dbReference type="ChEBI" id="CHEBI:15378"/>
        <dbReference type="ChEBI" id="CHEBI:57510"/>
        <dbReference type="ChEBI" id="CHEBI:57783"/>
        <dbReference type="ChEBI" id="CHEBI:58349"/>
        <dbReference type="ChEBI" id="CHEBI:62830"/>
        <dbReference type="EC" id="1.1.1.133"/>
    </reaction>
</comment>
<comment type="caution">
    <text evidence="8">The sequence shown here is derived from an EMBL/GenBank/DDBJ whole genome shotgun (WGS) entry which is preliminary data.</text>
</comment>
<dbReference type="SUPFAM" id="SSF51445">
    <property type="entry name" value="(Trans)glycosidases"/>
    <property type="match status" value="1"/>
</dbReference>
<sequence length="714" mass="81337">MELKNQLIKPEIWGGIECTINRVENKYRDQLEYAGHYTRGADIKNIAALGIKALRYPVLWERHHSTGAVKDKWNWVRNQLETIRGHNITPIAGLVHHGSGPRFTALNDNNFAEHLAKYAGEVANQFPWIEYYTPINEPLTTARFSGLYGLWYPHHSDAVSFANMLLNQLKGVVLSMKAIRKINPNAKLVQTEDLAKTHSTPLLKYQALFENERHWLTFDILCGKVNPNHFFWNHFISLGIKKETLYFFLDNPCPPDIMGFNYYVTSERYLDEKIHLHPVNSHGGNGQHSYADLAAVRFVQTAGLKNLLTEAWDRYHLPIALTEVHLNCTREEQLRWFKEAWDTCCNLKASGIDIKAVTAWSMLGAFDWNSLLTRDEKKYESGVFDVSNNVLRPTALAKLITSLNTNGTFDHPLINEKGWWRTTPVNNNHLNEKSIAQSLLIIGKNGTLGRATQEICKQRNIPFIAIGRNELDIRSKEQIEQVIHLYKPWAIINAAGYVRVDEAESDIEECFSINATGPYLLAECCNKKGIKFMTFSSDLVFDGNKISPYLEEDSIQPLNIYGKSKARAESLIMNSNPSSLIIRTSAFFGPWDKYNFPMQVISSLKENRPCKVADDIIVSPTYVPDLVNTALDLFIDDEEGIWHLSNEGNISWSQFAYEVADRAGVSKDNLVACSNDDMEWKARRPLYSALQSSRGVALPKFENALQRFFDDKIV</sequence>
<evidence type="ECO:0000256" key="1">
    <source>
        <dbReference type="ARBA" id="ARBA00004781"/>
    </source>
</evidence>
<dbReference type="Pfam" id="PF00232">
    <property type="entry name" value="Glyco_hydro_1"/>
    <property type="match status" value="1"/>
</dbReference>
<comment type="pathway">
    <text evidence="1 6">Carbohydrate biosynthesis; dTDP-L-rhamnose biosynthesis.</text>
</comment>
<keyword evidence="6" id="KW-0521">NADP</keyword>
<dbReference type="GO" id="GO:0005975">
    <property type="term" value="P:carbohydrate metabolic process"/>
    <property type="evidence" value="ECO:0007669"/>
    <property type="project" value="InterPro"/>
</dbReference>
<dbReference type="UniPathway" id="UPA00124"/>
<evidence type="ECO:0000256" key="5">
    <source>
        <dbReference type="ARBA" id="ARBA00048200"/>
    </source>
</evidence>
<comment type="similarity">
    <text evidence="2 6">Belongs to the dTDP-4-dehydrorhamnose reductase family.</text>
</comment>
<keyword evidence="9" id="KW-1185">Reference proteome</keyword>
<dbReference type="GO" id="GO:0019305">
    <property type="term" value="P:dTDP-rhamnose biosynthetic process"/>
    <property type="evidence" value="ECO:0007669"/>
    <property type="project" value="UniProtKB-UniPathway"/>
</dbReference>
<comment type="function">
    <text evidence="6">Catalyzes the reduction of dTDP-6-deoxy-L-lyxo-4-hexulose to yield dTDP-L-rhamnose.</text>
</comment>
<accession>A0A5J5IFG1</accession>
<dbReference type="Gene3D" id="3.40.50.720">
    <property type="entry name" value="NAD(P)-binding Rossmann-like Domain"/>
    <property type="match status" value="1"/>
</dbReference>
<dbReference type="PANTHER" id="PTHR10491:SF4">
    <property type="entry name" value="METHIONINE ADENOSYLTRANSFERASE 2 SUBUNIT BETA"/>
    <property type="match status" value="1"/>
</dbReference>
<reference evidence="8 9" key="1">
    <citation type="submission" date="2019-09" db="EMBL/GenBank/DDBJ databases">
        <title>Draft genome sequence of Ginsengibacter sp. BR5-29.</title>
        <authorList>
            <person name="Im W.-T."/>
        </authorList>
    </citation>
    <scope>NUCLEOTIDE SEQUENCE [LARGE SCALE GENOMIC DNA]</scope>
    <source>
        <strain evidence="8 9">BR5-29</strain>
    </source>
</reference>
<dbReference type="Proteomes" id="UP000326903">
    <property type="component" value="Unassembled WGS sequence"/>
</dbReference>
<dbReference type="Pfam" id="PF04321">
    <property type="entry name" value="RmlD_sub_bind"/>
    <property type="match status" value="1"/>
</dbReference>
<dbReference type="AlphaFoldDB" id="A0A5J5IFG1"/>
<dbReference type="GO" id="GO:0005829">
    <property type="term" value="C:cytosol"/>
    <property type="evidence" value="ECO:0007669"/>
    <property type="project" value="TreeGrafter"/>
</dbReference>
<organism evidence="8 9">
    <name type="scientific">Ginsengibacter hankyongi</name>
    <dbReference type="NCBI Taxonomy" id="2607284"/>
    <lineage>
        <taxon>Bacteria</taxon>
        <taxon>Pseudomonadati</taxon>
        <taxon>Bacteroidota</taxon>
        <taxon>Chitinophagia</taxon>
        <taxon>Chitinophagales</taxon>
        <taxon>Chitinophagaceae</taxon>
        <taxon>Ginsengibacter</taxon>
    </lineage>
</organism>
<evidence type="ECO:0000256" key="4">
    <source>
        <dbReference type="ARBA" id="ARBA00017099"/>
    </source>
</evidence>
<evidence type="ECO:0000256" key="6">
    <source>
        <dbReference type="RuleBase" id="RU364082"/>
    </source>
</evidence>
<dbReference type="InterPro" id="IPR005913">
    <property type="entry name" value="dTDP_dehydrorham_reduct"/>
</dbReference>
<dbReference type="PANTHER" id="PTHR10491">
    <property type="entry name" value="DTDP-4-DEHYDRORHAMNOSE REDUCTASE"/>
    <property type="match status" value="1"/>
</dbReference>
<evidence type="ECO:0000313" key="9">
    <source>
        <dbReference type="Proteomes" id="UP000326903"/>
    </source>
</evidence>
<feature type="domain" description="RmlD-like substrate binding" evidence="7">
    <location>
        <begin position="439"/>
        <end position="710"/>
    </location>
</feature>
<dbReference type="GO" id="GO:0008831">
    <property type="term" value="F:dTDP-4-dehydrorhamnose reductase activity"/>
    <property type="evidence" value="ECO:0007669"/>
    <property type="project" value="UniProtKB-EC"/>
</dbReference>
<gene>
    <name evidence="8" type="ORF">FW778_13495</name>
</gene>
<dbReference type="InterPro" id="IPR001360">
    <property type="entry name" value="Glyco_hydro_1"/>
</dbReference>